<keyword evidence="8" id="KW-1185">Reference proteome</keyword>
<dbReference type="SMART" id="SM00220">
    <property type="entry name" value="S_TKc"/>
    <property type="match status" value="1"/>
</dbReference>
<proteinExistence type="predicted"/>
<dbReference type="GO" id="GO:0004674">
    <property type="term" value="F:protein serine/threonine kinase activity"/>
    <property type="evidence" value="ECO:0007669"/>
    <property type="project" value="UniProtKB-KW"/>
</dbReference>
<dbReference type="PROSITE" id="PS50011">
    <property type="entry name" value="PROTEIN_KINASE_DOM"/>
    <property type="match status" value="1"/>
</dbReference>
<dbReference type="Pfam" id="PF00069">
    <property type="entry name" value="Pkinase"/>
    <property type="match status" value="1"/>
</dbReference>
<accession>A0ABR9S5J6</accession>
<sequence>MDAVLRHPASLAWRVLGTPPRGLSRVDPAPRVPGYRVLREVGTGRRSSAWLAQDAQGAECVLKLQPAAASTLHREWEVADRVRGGAIVRMHDHGRCGDWAWLAMDHLPGGDLATRLRAGVTPAEALTFLAQAAQGLAQLHRAGYVHRDVKPANFLLRADGALLLADLGLAVPAGTATGRREGSVTGTPRYVAPEQLQGAPASPAADVYALGVLLHEMLAGRPPFAGETLLEILSQHLVATPPRLPDACAPLQPLVDRMLAKEVERRLPNAEAVLGLLGQRCMK</sequence>
<comment type="caution">
    <text evidence="7">The sequence shown here is derived from an EMBL/GenBank/DDBJ whole genome shotgun (WGS) entry which is preliminary data.</text>
</comment>
<keyword evidence="4 7" id="KW-0418">Kinase</keyword>
<dbReference type="PROSITE" id="PS00108">
    <property type="entry name" value="PROTEIN_KINASE_ST"/>
    <property type="match status" value="1"/>
</dbReference>
<evidence type="ECO:0000259" key="6">
    <source>
        <dbReference type="PROSITE" id="PS50011"/>
    </source>
</evidence>
<dbReference type="EMBL" id="JADDIV010000004">
    <property type="protein sequence ID" value="MBE7368787.1"/>
    <property type="molecule type" value="Genomic_DNA"/>
</dbReference>
<dbReference type="PANTHER" id="PTHR43671:SF13">
    <property type="entry name" value="SERINE_THREONINE-PROTEIN KINASE NEK2"/>
    <property type="match status" value="1"/>
</dbReference>
<dbReference type="InterPro" id="IPR008271">
    <property type="entry name" value="Ser/Thr_kinase_AS"/>
</dbReference>
<evidence type="ECO:0000256" key="3">
    <source>
        <dbReference type="ARBA" id="ARBA00022741"/>
    </source>
</evidence>
<dbReference type="InterPro" id="IPR050660">
    <property type="entry name" value="NEK_Ser/Thr_kinase"/>
</dbReference>
<protein>
    <recommendedName>
        <fullName evidence="1">non-specific serine/threonine protein kinase</fullName>
        <ecNumber evidence="1">2.7.11.1</ecNumber>
    </recommendedName>
</protein>
<dbReference type="Gene3D" id="1.10.510.10">
    <property type="entry name" value="Transferase(Phosphotransferase) domain 1"/>
    <property type="match status" value="1"/>
</dbReference>
<dbReference type="RefSeq" id="WP_193677412.1">
    <property type="nucleotide sequence ID" value="NZ_JADDIV010000004.1"/>
</dbReference>
<keyword evidence="7" id="KW-0723">Serine/threonine-protein kinase</keyword>
<keyword evidence="2" id="KW-0808">Transferase</keyword>
<reference evidence="7 8" key="1">
    <citation type="submission" date="2020-10" db="EMBL/GenBank/DDBJ databases">
        <title>Ramlibacter sp. HM2 16S ribosomal RNA gene Genome sequencing and assembly.</title>
        <authorList>
            <person name="Kang M."/>
        </authorList>
    </citation>
    <scope>NUCLEOTIDE SEQUENCE [LARGE SCALE GENOMIC DNA]</scope>
    <source>
        <strain evidence="7 8">HM2</strain>
    </source>
</reference>
<dbReference type="Gene3D" id="3.30.200.20">
    <property type="entry name" value="Phosphorylase Kinase, domain 1"/>
    <property type="match status" value="1"/>
</dbReference>
<evidence type="ECO:0000256" key="4">
    <source>
        <dbReference type="ARBA" id="ARBA00022777"/>
    </source>
</evidence>
<feature type="domain" description="Protein kinase" evidence="6">
    <location>
        <begin position="35"/>
        <end position="277"/>
    </location>
</feature>
<keyword evidence="3" id="KW-0547">Nucleotide-binding</keyword>
<dbReference type="InterPro" id="IPR011009">
    <property type="entry name" value="Kinase-like_dom_sf"/>
</dbReference>
<dbReference type="EC" id="2.7.11.1" evidence="1"/>
<organism evidence="7 8">
    <name type="scientific">Ramlibacter pallidus</name>
    <dbReference type="NCBI Taxonomy" id="2780087"/>
    <lineage>
        <taxon>Bacteria</taxon>
        <taxon>Pseudomonadati</taxon>
        <taxon>Pseudomonadota</taxon>
        <taxon>Betaproteobacteria</taxon>
        <taxon>Burkholderiales</taxon>
        <taxon>Comamonadaceae</taxon>
        <taxon>Ramlibacter</taxon>
    </lineage>
</organism>
<name>A0ABR9S5J6_9BURK</name>
<evidence type="ECO:0000256" key="5">
    <source>
        <dbReference type="ARBA" id="ARBA00022840"/>
    </source>
</evidence>
<keyword evidence="5" id="KW-0067">ATP-binding</keyword>
<evidence type="ECO:0000256" key="1">
    <source>
        <dbReference type="ARBA" id="ARBA00012513"/>
    </source>
</evidence>
<dbReference type="SUPFAM" id="SSF56112">
    <property type="entry name" value="Protein kinase-like (PK-like)"/>
    <property type="match status" value="1"/>
</dbReference>
<dbReference type="CDD" id="cd14014">
    <property type="entry name" value="STKc_PknB_like"/>
    <property type="match status" value="1"/>
</dbReference>
<dbReference type="Proteomes" id="UP000806285">
    <property type="component" value="Unassembled WGS sequence"/>
</dbReference>
<dbReference type="PANTHER" id="PTHR43671">
    <property type="entry name" value="SERINE/THREONINE-PROTEIN KINASE NEK"/>
    <property type="match status" value="1"/>
</dbReference>
<evidence type="ECO:0000256" key="2">
    <source>
        <dbReference type="ARBA" id="ARBA00022679"/>
    </source>
</evidence>
<evidence type="ECO:0000313" key="7">
    <source>
        <dbReference type="EMBL" id="MBE7368787.1"/>
    </source>
</evidence>
<evidence type="ECO:0000313" key="8">
    <source>
        <dbReference type="Proteomes" id="UP000806285"/>
    </source>
</evidence>
<gene>
    <name evidence="7" type="ORF">IM787_14595</name>
</gene>
<dbReference type="InterPro" id="IPR000719">
    <property type="entry name" value="Prot_kinase_dom"/>
</dbReference>